<reference evidence="3" key="1">
    <citation type="thesis" date="2020" institute="ProQuest LLC" country="789 East Eisenhower Parkway, Ann Arbor, MI, USA">
        <title>Comparative Genomics and Chromosome Evolution.</title>
        <authorList>
            <person name="Mudd A.B."/>
        </authorList>
    </citation>
    <scope>NUCLEOTIDE SEQUENCE</scope>
    <source>
        <strain evidence="3">HN-11 Male</strain>
        <tissue evidence="3">Kidney and liver</tissue>
    </source>
</reference>
<name>A0A8J6FKX6_ELECQ</name>
<accession>A0A8J6FKX6</accession>
<proteinExistence type="inferred from homology"/>
<evidence type="ECO:0008006" key="5">
    <source>
        <dbReference type="Google" id="ProtNLM"/>
    </source>
</evidence>
<dbReference type="InterPro" id="IPR016024">
    <property type="entry name" value="ARM-type_fold"/>
</dbReference>
<evidence type="ECO:0000313" key="4">
    <source>
        <dbReference type="Proteomes" id="UP000770717"/>
    </source>
</evidence>
<comment type="caution">
    <text evidence="3">The sequence shown here is derived from an EMBL/GenBank/DDBJ whole genome shotgun (WGS) entry which is preliminary data.</text>
</comment>
<comment type="similarity">
    <text evidence="1">Belongs to the TTI2 family.</text>
</comment>
<feature type="compositionally biased region" description="Low complexity" evidence="2">
    <location>
        <begin position="79"/>
        <end position="89"/>
    </location>
</feature>
<evidence type="ECO:0000256" key="2">
    <source>
        <dbReference type="SAM" id="MobiDB-lite"/>
    </source>
</evidence>
<dbReference type="AlphaFoldDB" id="A0A8J6FKX6"/>
<dbReference type="GO" id="GO:0110078">
    <property type="term" value="C:TTT Hsp90 cochaperone complex"/>
    <property type="evidence" value="ECO:0007669"/>
    <property type="project" value="InterPro"/>
</dbReference>
<dbReference type="Pfam" id="PF10521">
    <property type="entry name" value="Tti2"/>
    <property type="match status" value="1"/>
</dbReference>
<organism evidence="3 4">
    <name type="scientific">Eleutherodactylus coqui</name>
    <name type="common">Puerto Rican coqui</name>
    <dbReference type="NCBI Taxonomy" id="57060"/>
    <lineage>
        <taxon>Eukaryota</taxon>
        <taxon>Metazoa</taxon>
        <taxon>Chordata</taxon>
        <taxon>Craniata</taxon>
        <taxon>Vertebrata</taxon>
        <taxon>Euteleostomi</taxon>
        <taxon>Amphibia</taxon>
        <taxon>Batrachia</taxon>
        <taxon>Anura</taxon>
        <taxon>Neobatrachia</taxon>
        <taxon>Hyloidea</taxon>
        <taxon>Eleutherodactylidae</taxon>
        <taxon>Eleutherodactylinae</taxon>
        <taxon>Eleutherodactylus</taxon>
        <taxon>Eleutherodactylus</taxon>
    </lineage>
</organism>
<feature type="region of interest" description="Disordered" evidence="2">
    <location>
        <begin position="79"/>
        <end position="126"/>
    </location>
</feature>
<dbReference type="EMBL" id="WNTK01000002">
    <property type="protein sequence ID" value="KAG9488549.1"/>
    <property type="molecule type" value="Genomic_DNA"/>
</dbReference>
<dbReference type="InterPro" id="IPR018870">
    <property type="entry name" value="Tti2"/>
</dbReference>
<evidence type="ECO:0000256" key="1">
    <source>
        <dbReference type="ARBA" id="ARBA00034736"/>
    </source>
</evidence>
<gene>
    <name evidence="3" type="ORF">GDO78_004866</name>
</gene>
<dbReference type="SUPFAM" id="SSF48371">
    <property type="entry name" value="ARM repeat"/>
    <property type="match status" value="1"/>
</dbReference>
<dbReference type="GO" id="GO:0005829">
    <property type="term" value="C:cytosol"/>
    <property type="evidence" value="ECO:0007669"/>
    <property type="project" value="TreeGrafter"/>
</dbReference>
<dbReference type="PANTHER" id="PTHR32226:SF2">
    <property type="entry name" value="TELO2-INTERACTING PROTEIN 2"/>
    <property type="match status" value="1"/>
</dbReference>
<evidence type="ECO:0000313" key="3">
    <source>
        <dbReference type="EMBL" id="KAG9488549.1"/>
    </source>
</evidence>
<dbReference type="Proteomes" id="UP000770717">
    <property type="component" value="Unassembled WGS sequence"/>
</dbReference>
<sequence>MAVAEHPLGRALSDLCVCLGRTPTVPSTPAGCAELLQALVTWAAPGPQDESEEKVPARAATALRASLLLLEALKGEASRGAPVSAAGAARAERVVTSENAEEAGKTEDVTEENVAPQEEGGPGRREDEHVASILQEMKGGAILSLEKEDGALESPGNSGGAEKSDVAPESAAHEHGAPNLQESEMAPNLIDPECVLRCAVAPLLLLCGAHIHDTPWSDAQIRRLAKQLLRTLLEASSCTSVAELLKGRQEPPYRTFLEALRLLGPRLRKDTWESHPDSKLVFSWMLFRVPRPWLSDFLSRVMPPSLLFSDDYKPENKVLGIRCLHHIINNVPAAELRQYNRALVVFHALRNHLYSTDVEVIEVVLPCLLDLFPVLHKPPPALGTYQKDGENPSDQVLQLVLTHMEMEHKIALRRLYARTLPALQERLGVRIVRHMKRLLRVIVGYLEVYDGPEETARLSILETLQGTIKYAWPRIPPRLPLLLKALVKLIYELSSESNPNSAPVTEALLKGATECLLLLDKCSKGQVKMALHGLPLVSAEPLLLECIDTVVQNI</sequence>
<feature type="compositionally biased region" description="Basic and acidic residues" evidence="2">
    <location>
        <begin position="162"/>
        <end position="176"/>
    </location>
</feature>
<protein>
    <recommendedName>
        <fullName evidence="5">TELO2-interacting protein 2</fullName>
    </recommendedName>
</protein>
<dbReference type="OrthoDB" id="6417021at2759"/>
<feature type="region of interest" description="Disordered" evidence="2">
    <location>
        <begin position="150"/>
        <end position="183"/>
    </location>
</feature>
<keyword evidence="4" id="KW-1185">Reference proteome</keyword>
<dbReference type="PANTHER" id="PTHR32226">
    <property type="entry name" value="TELO2-INTERACTING PROTEIN 2"/>
    <property type="match status" value="1"/>
</dbReference>
<dbReference type="GO" id="GO:0005634">
    <property type="term" value="C:nucleus"/>
    <property type="evidence" value="ECO:0007669"/>
    <property type="project" value="TreeGrafter"/>
</dbReference>